<dbReference type="GO" id="GO:0017064">
    <property type="term" value="F:fatty acid amide hydrolase activity"/>
    <property type="evidence" value="ECO:0007669"/>
    <property type="project" value="UniProtKB-EC"/>
</dbReference>
<comment type="catalytic activity">
    <reaction evidence="1">
        <text>(9Z)-octadecenamide + H2O = (9Z)-octadecenoate + NH4(+)</text>
        <dbReference type="Rhea" id="RHEA:26506"/>
        <dbReference type="ChEBI" id="CHEBI:15377"/>
        <dbReference type="ChEBI" id="CHEBI:28938"/>
        <dbReference type="ChEBI" id="CHEBI:30823"/>
        <dbReference type="ChEBI" id="CHEBI:116314"/>
        <dbReference type="EC" id="3.5.1.99"/>
    </reaction>
    <physiologicalReaction direction="left-to-right" evidence="1">
        <dbReference type="Rhea" id="RHEA:26507"/>
    </physiologicalReaction>
</comment>
<dbReference type="InterPro" id="IPR036928">
    <property type="entry name" value="AS_sf"/>
</dbReference>
<comment type="catalytic activity">
    <reaction evidence="10">
        <text>N-(5Z,8Z,11Z,14Z-eicosatetraenoyl)-ethanolamine + H2O = ethanolamine + (5Z,8Z,11Z,14Z)-eicosatetraenoate</text>
        <dbReference type="Rhea" id="RHEA:26136"/>
        <dbReference type="ChEBI" id="CHEBI:2700"/>
        <dbReference type="ChEBI" id="CHEBI:15377"/>
        <dbReference type="ChEBI" id="CHEBI:32395"/>
        <dbReference type="ChEBI" id="CHEBI:57603"/>
        <dbReference type="EC" id="3.5.1.99"/>
    </reaction>
    <physiologicalReaction direction="left-to-right" evidence="10">
        <dbReference type="Rhea" id="RHEA:26137"/>
    </physiologicalReaction>
</comment>
<comment type="catalytic activity">
    <reaction evidence="14">
        <text>N-octadecanoyl ethanolamine + H2O = octadecanoate + ethanolamine</text>
        <dbReference type="Rhea" id="RHEA:63124"/>
        <dbReference type="ChEBI" id="CHEBI:15377"/>
        <dbReference type="ChEBI" id="CHEBI:25629"/>
        <dbReference type="ChEBI" id="CHEBI:57603"/>
        <dbReference type="ChEBI" id="CHEBI:85299"/>
    </reaction>
    <physiologicalReaction direction="left-to-right" evidence="14">
        <dbReference type="Rhea" id="RHEA:63125"/>
    </physiologicalReaction>
</comment>
<dbReference type="OrthoDB" id="6428749at2759"/>
<accession>A0A8S1F0I2</accession>
<comment type="catalytic activity">
    <reaction evidence="16">
        <text>N-(5Z,8Z,11Z,14Z)-eicosatetraenoyl-glycine + H2O = (5Z,8Z,11Z,14Z)-eicosatetraenoate + glycine</text>
        <dbReference type="Rhea" id="RHEA:64108"/>
        <dbReference type="ChEBI" id="CHEBI:15377"/>
        <dbReference type="ChEBI" id="CHEBI:32395"/>
        <dbReference type="ChEBI" id="CHEBI:57305"/>
        <dbReference type="ChEBI" id="CHEBI:59002"/>
    </reaction>
    <physiologicalReaction direction="left-to-right" evidence="16">
        <dbReference type="Rhea" id="RHEA:64109"/>
    </physiologicalReaction>
</comment>
<dbReference type="Proteomes" id="UP000494206">
    <property type="component" value="Unassembled WGS sequence"/>
</dbReference>
<evidence type="ECO:0000313" key="22">
    <source>
        <dbReference type="EMBL" id="CAB3405901.1"/>
    </source>
</evidence>
<proteinExistence type="inferred from homology"/>
<name>A0A8S1F0I2_9PELO</name>
<evidence type="ECO:0000256" key="5">
    <source>
        <dbReference type="ARBA" id="ARBA00022801"/>
    </source>
</evidence>
<feature type="binding site" evidence="19">
    <location>
        <position position="190"/>
    </location>
    <ligand>
        <name>substrate</name>
    </ligand>
</feature>
<dbReference type="Pfam" id="PF01425">
    <property type="entry name" value="Amidase"/>
    <property type="match status" value="1"/>
</dbReference>
<comment type="catalytic activity">
    <reaction evidence="15">
        <text>N-docosanoyl-ethanolamine + H2O = docosanoate + ethanolamine</text>
        <dbReference type="Rhea" id="RHEA:63128"/>
        <dbReference type="ChEBI" id="CHEBI:15377"/>
        <dbReference type="ChEBI" id="CHEBI:23858"/>
        <dbReference type="ChEBI" id="CHEBI:57603"/>
        <dbReference type="ChEBI" id="CHEBI:146186"/>
    </reaction>
    <physiologicalReaction direction="left-to-right" evidence="15">
        <dbReference type="Rhea" id="RHEA:63129"/>
    </physiologicalReaction>
</comment>
<evidence type="ECO:0000256" key="11">
    <source>
        <dbReference type="ARBA" id="ARBA00050294"/>
    </source>
</evidence>
<dbReference type="GO" id="GO:0004040">
    <property type="term" value="F:amidase activity"/>
    <property type="evidence" value="ECO:0007669"/>
    <property type="project" value="TreeGrafter"/>
</dbReference>
<comment type="catalytic activity">
    <reaction evidence="13">
        <text>N-(9Z-hexadecenoyl) ethanolamine + H2O = (9Z)-hexadecenoate + ethanolamine</text>
        <dbReference type="Rhea" id="RHEA:35563"/>
        <dbReference type="ChEBI" id="CHEBI:15377"/>
        <dbReference type="ChEBI" id="CHEBI:32372"/>
        <dbReference type="ChEBI" id="CHEBI:57603"/>
        <dbReference type="ChEBI" id="CHEBI:71465"/>
    </reaction>
    <physiologicalReaction direction="left-to-right" evidence="13">
        <dbReference type="Rhea" id="RHEA:35564"/>
    </physiologicalReaction>
</comment>
<keyword evidence="6" id="KW-0442">Lipid degradation</keyword>
<dbReference type="InterPro" id="IPR052096">
    <property type="entry name" value="Endocannabinoid_amidase"/>
</dbReference>
<evidence type="ECO:0000256" key="17">
    <source>
        <dbReference type="ARBA" id="ARBA00077216"/>
    </source>
</evidence>
<keyword evidence="5" id="KW-0378">Hydrolase</keyword>
<evidence type="ECO:0000256" key="20">
    <source>
        <dbReference type="SAM" id="SignalP"/>
    </source>
</evidence>
<comment type="similarity">
    <text evidence="2">Belongs to the amidase family.</text>
</comment>
<evidence type="ECO:0000256" key="1">
    <source>
        <dbReference type="ARBA" id="ARBA00000208"/>
    </source>
</evidence>
<evidence type="ECO:0000256" key="3">
    <source>
        <dbReference type="ARBA" id="ARBA00012112"/>
    </source>
</evidence>
<dbReference type="EC" id="3.5.1.99" evidence="3"/>
<feature type="binding site" evidence="19">
    <location>
        <begin position="237"/>
        <end position="240"/>
    </location>
    <ligand>
        <name>substrate</name>
    </ligand>
</feature>
<evidence type="ECO:0000256" key="2">
    <source>
        <dbReference type="ARBA" id="ARBA00009199"/>
    </source>
</evidence>
<keyword evidence="20" id="KW-0732">Signal</keyword>
<dbReference type="PIRSF" id="PIRSF001221">
    <property type="entry name" value="Amidase_fungi"/>
    <property type="match status" value="1"/>
</dbReference>
<feature type="signal peptide" evidence="20">
    <location>
        <begin position="1"/>
        <end position="16"/>
    </location>
</feature>
<feature type="active site" description="Charge relay system" evidence="18">
    <location>
        <position position="216"/>
    </location>
</feature>
<protein>
    <recommendedName>
        <fullName evidence="3">fatty acid amide hydrolase</fullName>
        <ecNumber evidence="3">3.5.1.99</ecNumber>
    </recommendedName>
    <alternativeName>
        <fullName evidence="17">Anandamide amidohydrolase 1</fullName>
    </alternativeName>
</protein>
<evidence type="ECO:0000256" key="13">
    <source>
        <dbReference type="ARBA" id="ARBA00051346"/>
    </source>
</evidence>
<evidence type="ECO:0000256" key="15">
    <source>
        <dbReference type="ARBA" id="ARBA00052458"/>
    </source>
</evidence>
<comment type="caution">
    <text evidence="22">The sequence shown here is derived from an EMBL/GenBank/DDBJ whole genome shotgun (WGS) entry which is preliminary data.</text>
</comment>
<dbReference type="GO" id="GO:0009062">
    <property type="term" value="P:fatty acid catabolic process"/>
    <property type="evidence" value="ECO:0007669"/>
    <property type="project" value="TreeGrafter"/>
</dbReference>
<evidence type="ECO:0000313" key="23">
    <source>
        <dbReference type="Proteomes" id="UP000494206"/>
    </source>
</evidence>
<evidence type="ECO:0000256" key="9">
    <source>
        <dbReference type="ARBA" id="ARBA00048052"/>
    </source>
</evidence>
<dbReference type="Gene3D" id="3.90.1300.10">
    <property type="entry name" value="Amidase signature (AS) domain"/>
    <property type="match status" value="1"/>
</dbReference>
<evidence type="ECO:0000256" key="10">
    <source>
        <dbReference type="ARBA" id="ARBA00048606"/>
    </source>
</evidence>
<dbReference type="InterPro" id="IPR020556">
    <property type="entry name" value="Amidase_CS"/>
</dbReference>
<gene>
    <name evidence="22" type="ORF">CBOVIS_LOCUS8043</name>
</gene>
<keyword evidence="4" id="KW-0597">Phosphoprotein</keyword>
<evidence type="ECO:0000256" key="6">
    <source>
        <dbReference type="ARBA" id="ARBA00022963"/>
    </source>
</evidence>
<dbReference type="AlphaFoldDB" id="A0A8S1F0I2"/>
<evidence type="ECO:0000256" key="12">
    <source>
        <dbReference type="ARBA" id="ARBA00050992"/>
    </source>
</evidence>
<keyword evidence="7" id="KW-0443">Lipid metabolism</keyword>
<feature type="binding site" evidence="19">
    <location>
        <position position="216"/>
    </location>
    <ligand>
        <name>substrate</name>
    </ligand>
</feature>
<dbReference type="FunFam" id="3.90.1300.10:FF:000001">
    <property type="entry name" value="Fatty-acid amide hydrolase 1"/>
    <property type="match status" value="1"/>
</dbReference>
<evidence type="ECO:0000256" key="7">
    <source>
        <dbReference type="ARBA" id="ARBA00023098"/>
    </source>
</evidence>
<organism evidence="22 23">
    <name type="scientific">Caenorhabditis bovis</name>
    <dbReference type="NCBI Taxonomy" id="2654633"/>
    <lineage>
        <taxon>Eukaryota</taxon>
        <taxon>Metazoa</taxon>
        <taxon>Ecdysozoa</taxon>
        <taxon>Nematoda</taxon>
        <taxon>Chromadorea</taxon>
        <taxon>Rhabditida</taxon>
        <taxon>Rhabditina</taxon>
        <taxon>Rhabditomorpha</taxon>
        <taxon>Rhabditoidea</taxon>
        <taxon>Rhabditidae</taxon>
        <taxon>Peloderinae</taxon>
        <taxon>Caenorhabditis</taxon>
    </lineage>
</organism>
<comment type="catalytic activity">
    <reaction evidence="11">
        <text>N-(5Z,8Z,11Z,14Z-eicosatetraenoyl)-L-serine + H2O = (5Z,8Z,11Z,14Z)-eicosatetraenoate + L-serine</text>
        <dbReference type="Rhea" id="RHEA:64116"/>
        <dbReference type="ChEBI" id="CHEBI:15377"/>
        <dbReference type="ChEBI" id="CHEBI:32395"/>
        <dbReference type="ChEBI" id="CHEBI:33384"/>
        <dbReference type="ChEBI" id="CHEBI:149697"/>
    </reaction>
    <physiologicalReaction direction="left-to-right" evidence="11">
        <dbReference type="Rhea" id="RHEA:64117"/>
    </physiologicalReaction>
</comment>
<evidence type="ECO:0000256" key="18">
    <source>
        <dbReference type="PIRSR" id="PIRSR001221-1"/>
    </source>
</evidence>
<comment type="catalytic activity">
    <reaction evidence="8">
        <text>(9Z)-octadecenoate + glycine = N-(9Z-octadecenoyl)glycine + H2O</text>
        <dbReference type="Rhea" id="RHEA:51316"/>
        <dbReference type="ChEBI" id="CHEBI:15377"/>
        <dbReference type="ChEBI" id="CHEBI:30823"/>
        <dbReference type="ChEBI" id="CHEBI:57305"/>
        <dbReference type="ChEBI" id="CHEBI:133992"/>
    </reaction>
    <physiologicalReaction direction="right-to-left" evidence="8">
        <dbReference type="Rhea" id="RHEA:51318"/>
    </physiologicalReaction>
</comment>
<feature type="active site" description="Charge relay system" evidence="18">
    <location>
        <position position="141"/>
    </location>
</feature>
<evidence type="ECO:0000256" key="4">
    <source>
        <dbReference type="ARBA" id="ARBA00022553"/>
    </source>
</evidence>
<evidence type="ECO:0000256" key="8">
    <source>
        <dbReference type="ARBA" id="ARBA00047450"/>
    </source>
</evidence>
<comment type="catalytic activity">
    <reaction evidence="9">
        <text>N-(9Z-octadecenoyl) ethanolamine + H2O = ethanolamine + (9Z)-octadecenoate</text>
        <dbReference type="Rhea" id="RHEA:45060"/>
        <dbReference type="ChEBI" id="CHEBI:15377"/>
        <dbReference type="ChEBI" id="CHEBI:30823"/>
        <dbReference type="ChEBI" id="CHEBI:57603"/>
        <dbReference type="ChEBI" id="CHEBI:71466"/>
    </reaction>
    <physiologicalReaction direction="left-to-right" evidence="9">
        <dbReference type="Rhea" id="RHEA:45061"/>
    </physiologicalReaction>
</comment>
<evidence type="ECO:0000259" key="21">
    <source>
        <dbReference type="Pfam" id="PF01425"/>
    </source>
</evidence>
<dbReference type="EMBL" id="CADEPM010000005">
    <property type="protein sequence ID" value="CAB3405901.1"/>
    <property type="molecule type" value="Genomic_DNA"/>
</dbReference>
<reference evidence="22 23" key="1">
    <citation type="submission" date="2020-04" db="EMBL/GenBank/DDBJ databases">
        <authorList>
            <person name="Laetsch R D."/>
            <person name="Stevens L."/>
            <person name="Kumar S."/>
            <person name="Blaxter L. M."/>
        </authorList>
    </citation>
    <scope>NUCLEOTIDE SEQUENCE [LARGE SCALE GENOMIC DNA]</scope>
</reference>
<feature type="chain" id="PRO_5035924271" description="fatty acid amide hydrolase" evidence="20">
    <location>
        <begin position="17"/>
        <end position="571"/>
    </location>
</feature>
<feature type="active site" description="Acyl-ester intermediate" evidence="18">
    <location>
        <position position="240"/>
    </location>
</feature>
<evidence type="ECO:0000256" key="14">
    <source>
        <dbReference type="ARBA" id="ARBA00051454"/>
    </source>
</evidence>
<evidence type="ECO:0000256" key="16">
    <source>
        <dbReference type="ARBA" id="ARBA00052709"/>
    </source>
</evidence>
<dbReference type="SUPFAM" id="SSF75304">
    <property type="entry name" value="Amidase signature (AS) enzymes"/>
    <property type="match status" value="1"/>
</dbReference>
<dbReference type="PROSITE" id="PS00571">
    <property type="entry name" value="AMIDASES"/>
    <property type="match status" value="1"/>
</dbReference>
<dbReference type="PANTHER" id="PTHR45847">
    <property type="entry name" value="FATTY ACID AMIDE HYDROLASE"/>
    <property type="match status" value="1"/>
</dbReference>
<evidence type="ECO:0000256" key="19">
    <source>
        <dbReference type="PIRSR" id="PIRSR001221-2"/>
    </source>
</evidence>
<sequence>MMILLLLVLAISGIVAYYIYFESQRKQIREKLNVVVEKRRAEVRESIEYATKAAARLNPEIRDKIAKLDFQELQKAMQNGEFSCHQVILTYYHKAVIANEKTNAITLFIREAEEWAKEWDEKAKEPDFKKPPLFGIPLSLKECVMIKGYDQTRGFVQDVFHPATKDSIQVEHFKKLGLIPFCQTNVPQSLLSYNCCNPIYGTTNHPMDRNRTSGGSSGGEAALLAADGSLIGMGGDVGGSVRIPCHFTGTAGIKPSKMRFAHRGSGSSVPGKPMIDANDGPMAKDVKTNVEFLKHVWGDSFQSNADPYCPPVKWDQEQYSKKNLRIGYYVDDGWFTPTPALQRAVLEAKEHLEKAGHTLIPFHPPRVPEVMHMYYRAVCLDGGQYILRKLLKDLIEPTIYMQVTIWMVPLWVQRVLSLPFSFFFPRMALLMRALTRDTFKLREAYADIEEYRGQFVELMMKDNIDAILCPPQIMPAPAHDIPSKLVSGISYTCIFNLLDFGAGVVPVTHVTKLDEEKLKDYPETDKWYSLAKEATKGSVGLPVGVQVAAPPYREETVLRVMRDIEIAVTGK</sequence>
<dbReference type="PANTHER" id="PTHR45847:SF10">
    <property type="entry name" value="FATTY ACID AMIDE HYDROLASE 1"/>
    <property type="match status" value="1"/>
</dbReference>
<dbReference type="InterPro" id="IPR023631">
    <property type="entry name" value="Amidase_dom"/>
</dbReference>
<feature type="domain" description="Amidase" evidence="21">
    <location>
        <begin position="87"/>
        <end position="558"/>
    </location>
</feature>
<keyword evidence="23" id="KW-1185">Reference proteome</keyword>
<comment type="catalytic activity">
    <reaction evidence="12">
        <text>N-(15Z-tetracosenoyl)-ethanolamine + H2O = (15Z)-tetracosenoate + ethanolamine</text>
        <dbReference type="Rhea" id="RHEA:63144"/>
        <dbReference type="ChEBI" id="CHEBI:15377"/>
        <dbReference type="ChEBI" id="CHEBI:32392"/>
        <dbReference type="ChEBI" id="CHEBI:57603"/>
        <dbReference type="ChEBI" id="CHEBI:146187"/>
    </reaction>
    <physiologicalReaction direction="left-to-right" evidence="12">
        <dbReference type="Rhea" id="RHEA:63145"/>
    </physiologicalReaction>
</comment>